<dbReference type="Pfam" id="PF02272">
    <property type="entry name" value="DHHA1"/>
    <property type="match status" value="1"/>
</dbReference>
<keyword evidence="3" id="KW-0378">Hydrolase</keyword>
<dbReference type="InterPro" id="IPR038763">
    <property type="entry name" value="DHH_sf"/>
</dbReference>
<dbReference type="EC" id="3.1.3.7" evidence="3"/>
<dbReference type="RefSeq" id="WP_386765687.1">
    <property type="nucleotide sequence ID" value="NZ_JBHSTI010000008.1"/>
</dbReference>
<keyword evidence="4" id="KW-1185">Reference proteome</keyword>
<dbReference type="InterPro" id="IPR003156">
    <property type="entry name" value="DHHA1_dom"/>
</dbReference>
<evidence type="ECO:0000313" key="3">
    <source>
        <dbReference type="EMBL" id="MFC6237936.1"/>
    </source>
</evidence>
<dbReference type="Pfam" id="PF01368">
    <property type="entry name" value="DHH"/>
    <property type="match status" value="1"/>
</dbReference>
<evidence type="ECO:0000259" key="1">
    <source>
        <dbReference type="Pfam" id="PF01368"/>
    </source>
</evidence>
<dbReference type="Gene3D" id="3.10.310.30">
    <property type="match status" value="1"/>
</dbReference>
<proteinExistence type="predicted"/>
<dbReference type="Proteomes" id="UP001596138">
    <property type="component" value="Unassembled WGS sequence"/>
</dbReference>
<evidence type="ECO:0000259" key="2">
    <source>
        <dbReference type="Pfam" id="PF02272"/>
    </source>
</evidence>
<gene>
    <name evidence="3" type="ORF">ACFQGU_08605</name>
</gene>
<feature type="domain" description="DDH" evidence="1">
    <location>
        <begin position="25"/>
        <end position="167"/>
    </location>
</feature>
<organism evidence="3 4">
    <name type="scientific">Longivirga aurantiaca</name>
    <dbReference type="NCBI Taxonomy" id="1837743"/>
    <lineage>
        <taxon>Bacteria</taxon>
        <taxon>Bacillati</taxon>
        <taxon>Actinomycetota</taxon>
        <taxon>Actinomycetes</taxon>
        <taxon>Sporichthyales</taxon>
        <taxon>Sporichthyaceae</taxon>
        <taxon>Longivirga</taxon>
    </lineage>
</organism>
<sequence>MSWSAAPTETDWQRAIDALTSGGPVLLLAHVSPDADALGSALAAGLALDSRGVDVVVSFGDDPFVVPRVLRTLPGQHLLRAPAEVGERPVVASFDVSSIERLGVLQAAAEAAETLVVVDHHASYTGFGGIHLVDVKAPATAVLALEMVDRLGVEVGIDIATDVYSGIVTDTGSFKYSATTADTHRTAARLLETGLPHDVVARHIYDDEPFGVLKVLGGALDRATLEPGAIGGLGLVHTCVSKAVRDEHGLPLDAVERVIDVLRIATEAEVALVLKQDDTGAWRASMRSKGKVDVSQVALGLGGGGHRFAAGFTGGADHQQVLDDVRAALDAVARQEL</sequence>
<dbReference type="GO" id="GO:0008441">
    <property type="term" value="F:3'(2'),5'-bisphosphate nucleotidase activity"/>
    <property type="evidence" value="ECO:0007669"/>
    <property type="project" value="UniProtKB-EC"/>
</dbReference>
<dbReference type="Gene3D" id="3.90.1640.10">
    <property type="entry name" value="inorganic pyrophosphatase (n-terminal core)"/>
    <property type="match status" value="1"/>
</dbReference>
<dbReference type="SUPFAM" id="SSF64182">
    <property type="entry name" value="DHH phosphoesterases"/>
    <property type="match status" value="1"/>
</dbReference>
<feature type="domain" description="DHHA1" evidence="2">
    <location>
        <begin position="247"/>
        <end position="333"/>
    </location>
</feature>
<evidence type="ECO:0000313" key="4">
    <source>
        <dbReference type="Proteomes" id="UP001596138"/>
    </source>
</evidence>
<dbReference type="InterPro" id="IPR001667">
    <property type="entry name" value="DDH_dom"/>
</dbReference>
<dbReference type="EMBL" id="JBHSTI010000008">
    <property type="protein sequence ID" value="MFC6237936.1"/>
    <property type="molecule type" value="Genomic_DNA"/>
</dbReference>
<comment type="caution">
    <text evidence="3">The sequence shown here is derived from an EMBL/GenBank/DDBJ whole genome shotgun (WGS) entry which is preliminary data.</text>
</comment>
<name>A0ABW1SZP2_9ACTN</name>
<accession>A0ABW1SZP2</accession>
<dbReference type="PANTHER" id="PTHR47618">
    <property type="entry name" value="BIFUNCTIONAL OLIGORIBONUCLEASE AND PAP PHOSPHATASE NRNA"/>
    <property type="match status" value="1"/>
</dbReference>
<dbReference type="InterPro" id="IPR051319">
    <property type="entry name" value="Oligoribo/pAp-PDE_c-di-AMP_PDE"/>
</dbReference>
<reference evidence="4" key="1">
    <citation type="journal article" date="2019" name="Int. J. Syst. Evol. Microbiol.">
        <title>The Global Catalogue of Microorganisms (GCM) 10K type strain sequencing project: providing services to taxonomists for standard genome sequencing and annotation.</title>
        <authorList>
            <consortium name="The Broad Institute Genomics Platform"/>
            <consortium name="The Broad Institute Genome Sequencing Center for Infectious Disease"/>
            <person name="Wu L."/>
            <person name="Ma J."/>
        </authorList>
    </citation>
    <scope>NUCLEOTIDE SEQUENCE [LARGE SCALE GENOMIC DNA]</scope>
    <source>
        <strain evidence="4">CGMCC 4.7317</strain>
    </source>
</reference>
<protein>
    <submittedName>
        <fullName evidence="3">Bifunctional oligoribonuclease/PAP phosphatase NrnA</fullName>
        <ecNumber evidence="3">3.1.3.7</ecNumber>
    </submittedName>
</protein>
<dbReference type="PANTHER" id="PTHR47618:SF1">
    <property type="entry name" value="BIFUNCTIONAL OLIGORIBONUCLEASE AND PAP PHOSPHATASE NRNA"/>
    <property type="match status" value="1"/>
</dbReference>